<dbReference type="InterPro" id="IPR043502">
    <property type="entry name" value="DNA/RNA_pol_sf"/>
</dbReference>
<protein>
    <submittedName>
        <fullName evidence="1">Uncharacterized protein</fullName>
    </submittedName>
</protein>
<name>A0A6S7H1J9_PARCT</name>
<dbReference type="Pfam" id="PF00078">
    <property type="entry name" value="RVT_1"/>
    <property type="match status" value="1"/>
</dbReference>
<dbReference type="SUPFAM" id="SSF56672">
    <property type="entry name" value="DNA/RNA polymerases"/>
    <property type="match status" value="1"/>
</dbReference>
<dbReference type="InterPro" id="IPR000477">
    <property type="entry name" value="RT_dom"/>
</dbReference>
<accession>A0A6S7H1J9</accession>
<dbReference type="EMBL" id="CACRXK020002856">
    <property type="protein sequence ID" value="CAB3996386.1"/>
    <property type="molecule type" value="Genomic_DNA"/>
</dbReference>
<proteinExistence type="predicted"/>
<dbReference type="Proteomes" id="UP001152795">
    <property type="component" value="Unassembled WGS sequence"/>
</dbReference>
<evidence type="ECO:0000313" key="1">
    <source>
        <dbReference type="EMBL" id="CAB3996386.1"/>
    </source>
</evidence>
<comment type="caution">
    <text evidence="1">The sequence shown here is derived from an EMBL/GenBank/DDBJ whole genome shotgun (WGS) entry which is preliminary data.</text>
</comment>
<dbReference type="PROSITE" id="PS50878">
    <property type="entry name" value="RT_POL"/>
    <property type="match status" value="1"/>
</dbReference>
<feature type="non-terminal residue" evidence="1">
    <location>
        <position position="1"/>
    </location>
</feature>
<dbReference type="PANTHER" id="PTHR33332">
    <property type="entry name" value="REVERSE TRANSCRIPTASE DOMAIN-CONTAINING PROTEIN"/>
    <property type="match status" value="1"/>
</dbReference>
<dbReference type="CDD" id="cd01650">
    <property type="entry name" value="RT_nLTR_like"/>
    <property type="match status" value="1"/>
</dbReference>
<organism evidence="1 2">
    <name type="scientific">Paramuricea clavata</name>
    <name type="common">Red gorgonian</name>
    <name type="synonym">Violescent sea-whip</name>
    <dbReference type="NCBI Taxonomy" id="317549"/>
    <lineage>
        <taxon>Eukaryota</taxon>
        <taxon>Metazoa</taxon>
        <taxon>Cnidaria</taxon>
        <taxon>Anthozoa</taxon>
        <taxon>Octocorallia</taxon>
        <taxon>Malacalcyonacea</taxon>
        <taxon>Plexauridae</taxon>
        <taxon>Paramuricea</taxon>
    </lineage>
</organism>
<dbReference type="AlphaFoldDB" id="A0A6S7H1J9"/>
<dbReference type="OrthoDB" id="10037236at2759"/>
<sequence>VNLLPPFLPSNESVPAVECYQVCKKLQTVHSFKAPGPDNISPRILKEYAHVLAEPITIIFNTSLASGVVPSSWKESNIVPIPKTCKPIAEADTRPISLTSCLSKVLEDFVVSWLIEDVKEKIDPSQFGCLKGTSTTFCLLDMLHTWLSHLDGLGNHLRICFLDFSKAFDRIGYNLLIEKLINLGARRSLIPWIINFLSNRRQRVKFDGATSDWLPVNAGVPQGTKLGPILFLVMVNNLRITSPDTRMWKYVDDVSTSESLSRNCTSITQSTLNSVQLWASDNWMKLNIKKCKELRVSFLGETPQLMPLVIDGHPIETVRSHKVLGLTIQNNLKWDEHIHEIVSKASKRLHILRVLRRSGIPPADLLTVYIALIRSILEYSCEVWHNSISCYLSDKLEKIQKRALRIVYPEQTYKDALLSAGITKLETRREDL</sequence>
<gene>
    <name evidence="1" type="ORF">PACLA_8A032591</name>
</gene>
<keyword evidence="2" id="KW-1185">Reference proteome</keyword>
<evidence type="ECO:0000313" key="2">
    <source>
        <dbReference type="Proteomes" id="UP001152795"/>
    </source>
</evidence>
<reference evidence="1" key="1">
    <citation type="submission" date="2020-04" db="EMBL/GenBank/DDBJ databases">
        <authorList>
            <person name="Alioto T."/>
            <person name="Alioto T."/>
            <person name="Gomez Garrido J."/>
        </authorList>
    </citation>
    <scope>NUCLEOTIDE SEQUENCE</scope>
    <source>
        <strain evidence="1">A484AB</strain>
    </source>
</reference>
<feature type="non-terminal residue" evidence="1">
    <location>
        <position position="432"/>
    </location>
</feature>